<comment type="caution">
    <text evidence="1">The sequence shown here is derived from an EMBL/GenBank/DDBJ whole genome shotgun (WGS) entry which is preliminary data.</text>
</comment>
<evidence type="ECO:0000313" key="2">
    <source>
        <dbReference type="Proteomes" id="UP000824120"/>
    </source>
</evidence>
<sequence>VEYQMKRFFSPISSKFPQSSLSSQNAPRIQRKEYPFETIIRMNVMRLNEHISKEVLINLEFASFLKYSVTEDIAYCLCCYLFQDESIHQGGSETFSSIGFRSWHKKKRLDTGKSNNVHN</sequence>
<gene>
    <name evidence="1" type="ORF">H5410_035633</name>
</gene>
<organism evidence="1 2">
    <name type="scientific">Solanum commersonii</name>
    <name type="common">Commerson's wild potato</name>
    <name type="synonym">Commerson's nightshade</name>
    <dbReference type="NCBI Taxonomy" id="4109"/>
    <lineage>
        <taxon>Eukaryota</taxon>
        <taxon>Viridiplantae</taxon>
        <taxon>Streptophyta</taxon>
        <taxon>Embryophyta</taxon>
        <taxon>Tracheophyta</taxon>
        <taxon>Spermatophyta</taxon>
        <taxon>Magnoliopsida</taxon>
        <taxon>eudicotyledons</taxon>
        <taxon>Gunneridae</taxon>
        <taxon>Pentapetalae</taxon>
        <taxon>asterids</taxon>
        <taxon>lamiids</taxon>
        <taxon>Solanales</taxon>
        <taxon>Solanaceae</taxon>
        <taxon>Solanoideae</taxon>
        <taxon>Solaneae</taxon>
        <taxon>Solanum</taxon>
    </lineage>
</organism>
<protein>
    <recommendedName>
        <fullName evidence="3">TTF-type domain-containing protein</fullName>
    </recommendedName>
</protein>
<accession>A0A9J5Y1U1</accession>
<name>A0A9J5Y1U1_SOLCO</name>
<keyword evidence="2" id="KW-1185">Reference proteome</keyword>
<dbReference type="AlphaFoldDB" id="A0A9J5Y1U1"/>
<reference evidence="1 2" key="1">
    <citation type="submission" date="2020-09" db="EMBL/GenBank/DDBJ databases">
        <title>De no assembly of potato wild relative species, Solanum commersonii.</title>
        <authorList>
            <person name="Cho K."/>
        </authorList>
    </citation>
    <scope>NUCLEOTIDE SEQUENCE [LARGE SCALE GENOMIC DNA]</scope>
    <source>
        <strain evidence="1">LZ3.2</strain>
        <tissue evidence="1">Leaf</tissue>
    </source>
</reference>
<proteinExistence type="predicted"/>
<evidence type="ECO:0008006" key="3">
    <source>
        <dbReference type="Google" id="ProtNLM"/>
    </source>
</evidence>
<dbReference type="Proteomes" id="UP000824120">
    <property type="component" value="Chromosome 7"/>
</dbReference>
<dbReference type="OrthoDB" id="1304622at2759"/>
<evidence type="ECO:0000313" key="1">
    <source>
        <dbReference type="EMBL" id="KAG5594401.1"/>
    </source>
</evidence>
<dbReference type="EMBL" id="JACXVP010000007">
    <property type="protein sequence ID" value="KAG5594401.1"/>
    <property type="molecule type" value="Genomic_DNA"/>
</dbReference>
<feature type="non-terminal residue" evidence="1">
    <location>
        <position position="119"/>
    </location>
</feature>